<evidence type="ECO:0000313" key="1">
    <source>
        <dbReference type="EMBL" id="NQE35393.1"/>
    </source>
</evidence>
<name>A0ABX2CYZ5_9CYAN</name>
<sequence length="88" mass="9549">MGRCVETVFFHSNTSLQVGARVKNPVSSPRGASRCVSLLKLFEGGRKMSRSLRYAPGNFNAKVKQKTVAGASTGFYAQKYFAAALEQS</sequence>
<evidence type="ECO:0000313" key="2">
    <source>
        <dbReference type="Proteomes" id="UP000702425"/>
    </source>
</evidence>
<protein>
    <submittedName>
        <fullName evidence="1">Uncharacterized protein</fullName>
    </submittedName>
</protein>
<accession>A0ABX2CYZ5</accession>
<reference evidence="1 2" key="1">
    <citation type="journal article" date="2020" name="Sci. Rep.">
        <title>A novel cyanobacterial geosmin producer, revising GeoA distribution and dispersion patterns in Bacteria.</title>
        <authorList>
            <person name="Churro C."/>
            <person name="Semedo-Aguiar A.P."/>
            <person name="Silva A.D."/>
            <person name="Pereira-Leal J.B."/>
            <person name="Leite R.B."/>
        </authorList>
    </citation>
    <scope>NUCLEOTIDE SEQUENCE [LARGE SCALE GENOMIC DNA]</scope>
    <source>
        <strain evidence="1 2">IPMA8</strain>
    </source>
</reference>
<keyword evidence="2" id="KW-1185">Reference proteome</keyword>
<comment type="caution">
    <text evidence="1">The sequence shown here is derived from an EMBL/GenBank/DDBJ whole genome shotgun (WGS) entry which is preliminary data.</text>
</comment>
<proteinExistence type="predicted"/>
<gene>
    <name evidence="1" type="ORF">E5S67_03124</name>
</gene>
<organism evidence="1 2">
    <name type="scientific">Microcoleus asticus IPMA8</name>
    <dbReference type="NCBI Taxonomy" id="2563858"/>
    <lineage>
        <taxon>Bacteria</taxon>
        <taxon>Bacillati</taxon>
        <taxon>Cyanobacteriota</taxon>
        <taxon>Cyanophyceae</taxon>
        <taxon>Oscillatoriophycideae</taxon>
        <taxon>Oscillatoriales</taxon>
        <taxon>Microcoleaceae</taxon>
        <taxon>Microcoleus</taxon>
        <taxon>Microcoleus asticus</taxon>
    </lineage>
</organism>
<dbReference type="EMBL" id="SRRZ01000054">
    <property type="protein sequence ID" value="NQE35393.1"/>
    <property type="molecule type" value="Genomic_DNA"/>
</dbReference>
<dbReference type="Proteomes" id="UP000702425">
    <property type="component" value="Unassembled WGS sequence"/>
</dbReference>